<dbReference type="GO" id="GO:0016887">
    <property type="term" value="F:ATP hydrolysis activity"/>
    <property type="evidence" value="ECO:0007669"/>
    <property type="project" value="InterPro"/>
</dbReference>
<dbReference type="GO" id="GO:0003746">
    <property type="term" value="F:translation elongation factor activity"/>
    <property type="evidence" value="ECO:0007669"/>
    <property type="project" value="UniProtKB-KW"/>
</dbReference>
<dbReference type="Proteomes" id="UP000011686">
    <property type="component" value="Chromosome"/>
</dbReference>
<dbReference type="InterPro" id="IPR027417">
    <property type="entry name" value="P-loop_NTPase"/>
</dbReference>
<keyword evidence="7" id="KW-0251">Elongation factor</keyword>
<dbReference type="HOGENOM" id="CLU_000604_36_0_4"/>
<dbReference type="PROSITE" id="PS50893">
    <property type="entry name" value="ABC_TRANSPORTER_2"/>
    <property type="match status" value="2"/>
</dbReference>
<dbReference type="RefSeq" id="WP_015238300.1">
    <property type="nucleotide sequence ID" value="NC_020283.1"/>
</dbReference>
<feature type="domain" description="ABC transporter" evidence="6">
    <location>
        <begin position="290"/>
        <end position="507"/>
    </location>
</feature>
<comment type="catalytic activity">
    <reaction evidence="4">
        <text>ATP + H2O = ADP + phosphate + H(+)</text>
        <dbReference type="Rhea" id="RHEA:13065"/>
        <dbReference type="ChEBI" id="CHEBI:15377"/>
        <dbReference type="ChEBI" id="CHEBI:15378"/>
        <dbReference type="ChEBI" id="CHEBI:30616"/>
        <dbReference type="ChEBI" id="CHEBI:43474"/>
        <dbReference type="ChEBI" id="CHEBI:456216"/>
    </reaction>
</comment>
<dbReference type="SUPFAM" id="SSF52540">
    <property type="entry name" value="P-loop containing nucleoside triphosphate hydrolases"/>
    <property type="match status" value="2"/>
</dbReference>
<dbReference type="STRING" id="1208918.CDEE_0901"/>
<reference evidence="7 8" key="1">
    <citation type="journal article" date="2013" name="Genome Biol. Evol.">
        <title>Genome evolution and phylogenomic analysis of candidatus kinetoplastibacterium, the betaproteobacterial endosymbionts of strigomonas and angomonas.</title>
        <authorList>
            <person name="Alves J.M."/>
            <person name="Serrano M.G."/>
            <person name="Maia da Silva F."/>
            <person name="Voegtly L.J."/>
            <person name="Matveyev A.V."/>
            <person name="Teixeira M.M."/>
            <person name="Camargo E.P."/>
            <person name="Buck G.A."/>
        </authorList>
    </citation>
    <scope>NUCLEOTIDE SEQUENCE [LARGE SCALE GENOMIC DNA]</scope>
    <source>
        <strain evidence="7 8">TCC036E</strain>
    </source>
</reference>
<evidence type="ECO:0000259" key="6">
    <source>
        <dbReference type="PROSITE" id="PS50893"/>
    </source>
</evidence>
<dbReference type="SMART" id="SM00382">
    <property type="entry name" value="AAA"/>
    <property type="match status" value="2"/>
</dbReference>
<organism evidence="7 8">
    <name type="scientific">Candidatus Kinetoplastidibacterium crithidiae TCC036E</name>
    <dbReference type="NCBI Taxonomy" id="1208918"/>
    <lineage>
        <taxon>Bacteria</taxon>
        <taxon>Pseudomonadati</taxon>
        <taxon>Pseudomonadota</taxon>
        <taxon>Betaproteobacteria</taxon>
        <taxon>Candidatus Kinetoplastidibacterium</taxon>
    </lineage>
</organism>
<dbReference type="AlphaFoldDB" id="M1L5E3"/>
<sequence length="604" mass="69838">MKLFDLIIISGATLSHANHKILDNISLAIKNNDRIGLIGRNGSGKSSFLDMIDGKHLIDNGSISKKANIKISYVEQEPILQEDINIFKAIYNDMSSDYQHYDNNKVARTKKIINDLNLDENLLIKNISKGVYKKVALAKAIVSDPDLLMLDEPTNHLDIEGIEYFADKLSKWKKSLILVTHDRYFLDKTTNKIIEIDKNKIFYFPGNYSKWQSHKDQIIESEETLEKKLDEVLHQEELWIRKGVQARRKRNEGRVRRLEQLRQQREERIKNTGTLKITFNESKISGKIVYKVKSVSKSYNNIKIIDNFSTEIIRKDRVGIVGPNSVGKTTLLNIILQKDHPDSGSVETGTNINVGYFDQQKNSLYEDKTILENISINGEWIFYDNKNIHVIKYLENFLFHPSKIHNLVKTLSGGEKTRLALAMLLSKPTNVLILDEPTNDLDIESVEVLEEKLQNYHGTIIIVSHDRTFLNNIVTQTIVFKGNGNWINTFGTIDTNEYFYYKKQEKINKNILINKNPEKKSGNKVSKLQPWEVKELEEITKTITTLENKLYELTAKLSTPQMHQKPNPELEEINIKIETISLAIEEKYLRWETLEEKNNKHNNT</sequence>
<name>M1L5E3_9PROT</name>
<dbReference type="EMBL" id="CP003804">
    <property type="protein sequence ID" value="AGF47858.1"/>
    <property type="molecule type" value="Genomic_DNA"/>
</dbReference>
<dbReference type="PROSITE" id="PS00211">
    <property type="entry name" value="ABC_TRANSPORTER_1"/>
    <property type="match status" value="1"/>
</dbReference>
<dbReference type="CDD" id="cd03221">
    <property type="entry name" value="ABCF_EF-3"/>
    <property type="match status" value="2"/>
</dbReference>
<protein>
    <submittedName>
        <fullName evidence="7">Elongation factor 3-like ATPase</fullName>
    </submittedName>
</protein>
<comment type="similarity">
    <text evidence="5">Belongs to the ABC transporter superfamily. ABCF family. Uup subfamily.</text>
</comment>
<feature type="domain" description="ABC transporter" evidence="6">
    <location>
        <begin position="1"/>
        <end position="223"/>
    </location>
</feature>
<dbReference type="Gene3D" id="3.40.50.300">
    <property type="entry name" value="P-loop containing nucleotide triphosphate hydrolases"/>
    <property type="match status" value="2"/>
</dbReference>
<accession>M1L5E3</accession>
<dbReference type="InterPro" id="IPR051309">
    <property type="entry name" value="ABCF_ATPase"/>
</dbReference>
<keyword evidence="1" id="KW-0472">Membrane</keyword>
<dbReference type="PANTHER" id="PTHR42855">
    <property type="entry name" value="ABC TRANSPORTER ATP-BINDING SUBUNIT"/>
    <property type="match status" value="1"/>
</dbReference>
<evidence type="ECO:0000256" key="1">
    <source>
        <dbReference type="ARBA" id="ARBA00022475"/>
    </source>
</evidence>
<dbReference type="KEGG" id="kct:CDEE_0901"/>
<dbReference type="Pfam" id="PF12848">
    <property type="entry name" value="ABC_tran_Xtn"/>
    <property type="match status" value="1"/>
</dbReference>
<dbReference type="InterPro" id="IPR032524">
    <property type="entry name" value="ABC_tran_C"/>
</dbReference>
<dbReference type="InterPro" id="IPR032781">
    <property type="entry name" value="ABC_tran_Xtn"/>
</dbReference>
<evidence type="ECO:0000256" key="3">
    <source>
        <dbReference type="ARBA" id="ARBA00022840"/>
    </source>
</evidence>
<keyword evidence="1" id="KW-1003">Cell membrane</keyword>
<keyword evidence="2" id="KW-0547">Nucleotide-binding</keyword>
<evidence type="ECO:0000313" key="8">
    <source>
        <dbReference type="Proteomes" id="UP000011686"/>
    </source>
</evidence>
<keyword evidence="3" id="KW-0067">ATP-binding</keyword>
<evidence type="ECO:0000313" key="7">
    <source>
        <dbReference type="EMBL" id="AGF47858.1"/>
    </source>
</evidence>
<evidence type="ECO:0000256" key="4">
    <source>
        <dbReference type="ARBA" id="ARBA00049360"/>
    </source>
</evidence>
<proteinExistence type="inferred from homology"/>
<dbReference type="InterPro" id="IPR003593">
    <property type="entry name" value="AAA+_ATPase"/>
</dbReference>
<dbReference type="GO" id="GO:0005524">
    <property type="term" value="F:ATP binding"/>
    <property type="evidence" value="ECO:0007669"/>
    <property type="project" value="UniProtKB-KW"/>
</dbReference>
<keyword evidence="7" id="KW-0648">Protein biosynthesis</keyword>
<dbReference type="GO" id="GO:0003677">
    <property type="term" value="F:DNA binding"/>
    <property type="evidence" value="ECO:0007669"/>
    <property type="project" value="InterPro"/>
</dbReference>
<dbReference type="InterPro" id="IPR003439">
    <property type="entry name" value="ABC_transporter-like_ATP-bd"/>
</dbReference>
<dbReference type="InterPro" id="IPR017871">
    <property type="entry name" value="ABC_transporter-like_CS"/>
</dbReference>
<evidence type="ECO:0000256" key="2">
    <source>
        <dbReference type="ARBA" id="ARBA00022741"/>
    </source>
</evidence>
<dbReference type="PATRIC" id="fig|1208918.3.peg.558"/>
<evidence type="ECO:0000256" key="5">
    <source>
        <dbReference type="ARBA" id="ARBA00061478"/>
    </source>
</evidence>
<dbReference type="Gene3D" id="1.10.287.380">
    <property type="entry name" value="Valyl-tRNA synthetase, C-terminal domain"/>
    <property type="match status" value="1"/>
</dbReference>
<dbReference type="Pfam" id="PF00005">
    <property type="entry name" value="ABC_tran"/>
    <property type="match status" value="2"/>
</dbReference>
<dbReference type="Pfam" id="PF16326">
    <property type="entry name" value="ABC_tran_CTD"/>
    <property type="match status" value="1"/>
</dbReference>
<dbReference type="InterPro" id="IPR037118">
    <property type="entry name" value="Val-tRNA_synth_C_sf"/>
</dbReference>
<dbReference type="PANTHER" id="PTHR42855:SF1">
    <property type="entry name" value="ABC TRANSPORTER DOMAIN-CONTAINING PROTEIN"/>
    <property type="match status" value="1"/>
</dbReference>
<dbReference type="FunFam" id="3.40.50.300:FF:000309">
    <property type="entry name" value="ABC transporter ATP-binding protein"/>
    <property type="match status" value="1"/>
</dbReference>
<keyword evidence="8" id="KW-1185">Reference proteome</keyword>
<gene>
    <name evidence="7" type="ORF">CDEE_0901</name>
</gene>
<dbReference type="eggNOG" id="COG0488">
    <property type="taxonomic scope" value="Bacteria"/>
</dbReference>